<evidence type="ECO:0000313" key="1">
    <source>
        <dbReference type="EMBL" id="MPD03657.1"/>
    </source>
</evidence>
<dbReference type="Proteomes" id="UP000324222">
    <property type="component" value="Unassembled WGS sequence"/>
</dbReference>
<protein>
    <submittedName>
        <fullName evidence="1">Uncharacterized protein</fullName>
    </submittedName>
</protein>
<evidence type="ECO:0000313" key="2">
    <source>
        <dbReference type="Proteomes" id="UP000324222"/>
    </source>
</evidence>
<reference evidence="1 2" key="1">
    <citation type="submission" date="2019-05" db="EMBL/GenBank/DDBJ databases">
        <title>Another draft genome of Portunus trituberculatus and its Hox gene families provides insights of decapod evolution.</title>
        <authorList>
            <person name="Jeong J.-H."/>
            <person name="Song I."/>
            <person name="Kim S."/>
            <person name="Choi T."/>
            <person name="Kim D."/>
            <person name="Ryu S."/>
            <person name="Kim W."/>
        </authorList>
    </citation>
    <scope>NUCLEOTIDE SEQUENCE [LARGE SCALE GENOMIC DNA]</scope>
    <source>
        <tissue evidence="1">Muscle</tissue>
    </source>
</reference>
<sequence>MMAFLFCFFTFVTMFFMLLNMYLFSFHNFTVAVETCFSMMLGE</sequence>
<dbReference type="AlphaFoldDB" id="A0A5B7KAM0"/>
<name>A0A5B7KAM0_PORTR</name>
<accession>A0A5B7KAM0</accession>
<dbReference type="EMBL" id="VSRR010137175">
    <property type="protein sequence ID" value="MPD03657.1"/>
    <property type="molecule type" value="Genomic_DNA"/>
</dbReference>
<organism evidence="1 2">
    <name type="scientific">Portunus trituberculatus</name>
    <name type="common">Swimming crab</name>
    <name type="synonym">Neptunus trituberculatus</name>
    <dbReference type="NCBI Taxonomy" id="210409"/>
    <lineage>
        <taxon>Eukaryota</taxon>
        <taxon>Metazoa</taxon>
        <taxon>Ecdysozoa</taxon>
        <taxon>Arthropoda</taxon>
        <taxon>Crustacea</taxon>
        <taxon>Multicrustacea</taxon>
        <taxon>Malacostraca</taxon>
        <taxon>Eumalacostraca</taxon>
        <taxon>Eucarida</taxon>
        <taxon>Decapoda</taxon>
        <taxon>Pleocyemata</taxon>
        <taxon>Brachyura</taxon>
        <taxon>Eubrachyura</taxon>
        <taxon>Portunoidea</taxon>
        <taxon>Portunidae</taxon>
        <taxon>Portuninae</taxon>
        <taxon>Portunus</taxon>
    </lineage>
</organism>
<gene>
    <name evidence="1" type="ORF">E2C01_099300</name>
</gene>
<proteinExistence type="predicted"/>
<keyword evidence="2" id="KW-1185">Reference proteome</keyword>
<comment type="caution">
    <text evidence="1">The sequence shown here is derived from an EMBL/GenBank/DDBJ whole genome shotgun (WGS) entry which is preliminary data.</text>
</comment>